<feature type="transmembrane region" description="Helical" evidence="2">
    <location>
        <begin position="25"/>
        <end position="45"/>
    </location>
</feature>
<evidence type="ECO:0000256" key="2">
    <source>
        <dbReference type="SAM" id="Phobius"/>
    </source>
</evidence>
<evidence type="ECO:0000313" key="5">
    <source>
        <dbReference type="Proteomes" id="UP000602076"/>
    </source>
</evidence>
<reference evidence="4" key="1">
    <citation type="submission" date="2020-09" db="EMBL/GenBank/DDBJ databases">
        <title>Bacillus faecalis sp. nov., a moderately halophilic bacterium isolated from cow faeces.</title>
        <authorList>
            <person name="Jiang L."/>
            <person name="Lee J."/>
        </authorList>
    </citation>
    <scope>NUCLEOTIDE SEQUENCE</scope>
    <source>
        <strain evidence="4">AGMB 02131</strain>
    </source>
</reference>
<dbReference type="Proteomes" id="UP000602076">
    <property type="component" value="Unassembled WGS sequence"/>
</dbReference>
<feature type="compositionally biased region" description="Acidic residues" evidence="1">
    <location>
        <begin position="92"/>
        <end position="108"/>
    </location>
</feature>
<feature type="region of interest" description="Disordered" evidence="1">
    <location>
        <begin position="48"/>
        <end position="122"/>
    </location>
</feature>
<feature type="domain" description="DUF1510" evidence="3">
    <location>
        <begin position="126"/>
        <end position="216"/>
    </location>
</feature>
<organism evidence="4 5">
    <name type="scientific">Peribacillus faecalis</name>
    <dbReference type="NCBI Taxonomy" id="2772559"/>
    <lineage>
        <taxon>Bacteria</taxon>
        <taxon>Bacillati</taxon>
        <taxon>Bacillota</taxon>
        <taxon>Bacilli</taxon>
        <taxon>Bacillales</taxon>
        <taxon>Bacillaceae</taxon>
        <taxon>Peribacillus</taxon>
    </lineage>
</organism>
<evidence type="ECO:0000313" key="4">
    <source>
        <dbReference type="EMBL" id="MBD3109547.1"/>
    </source>
</evidence>
<dbReference type="RefSeq" id="WP_190999085.1">
    <property type="nucleotide sequence ID" value="NZ_JACXSI010000037.1"/>
</dbReference>
<name>A0A927CXI7_9BACI</name>
<dbReference type="Pfam" id="PF07423">
    <property type="entry name" value="DUF1510"/>
    <property type="match status" value="1"/>
</dbReference>
<evidence type="ECO:0000259" key="3">
    <source>
        <dbReference type="Pfam" id="PF07423"/>
    </source>
</evidence>
<keyword evidence="5" id="KW-1185">Reference proteome</keyword>
<keyword evidence="2" id="KW-0812">Transmembrane</keyword>
<accession>A0A927CXI7</accession>
<sequence>MDNDNNSKLGSRSENRGKKRKANRIYNILLAIVIVAIIVVAIPIFTSRDDDQTNKSNDTTSSQNKTADNEEANTETDSAKEDATEENTKEDTADEAEDKDTADEEETQENTVVENSGDSNVAETYVNDSWKPVGTTQSGEHVTNFSTDSVDWQEMKQAIALGAGVSTDNMTVWYIGNGGTNKAIGTVSAKDDSMKTYRVYIEWIDGQGWKPEKVELLKQNDKR</sequence>
<keyword evidence="2" id="KW-0472">Membrane</keyword>
<evidence type="ECO:0000256" key="1">
    <source>
        <dbReference type="SAM" id="MobiDB-lite"/>
    </source>
</evidence>
<dbReference type="EMBL" id="JACXSI010000037">
    <property type="protein sequence ID" value="MBD3109547.1"/>
    <property type="molecule type" value="Genomic_DNA"/>
</dbReference>
<feature type="compositionally biased region" description="Polar residues" evidence="1">
    <location>
        <begin position="54"/>
        <end position="66"/>
    </location>
</feature>
<proteinExistence type="predicted"/>
<protein>
    <submittedName>
        <fullName evidence="4">YrrS family protein</fullName>
    </submittedName>
</protein>
<keyword evidence="2" id="KW-1133">Transmembrane helix</keyword>
<dbReference type="InterPro" id="IPR009988">
    <property type="entry name" value="DUF1510"/>
</dbReference>
<dbReference type="AlphaFoldDB" id="A0A927CXI7"/>
<feature type="compositionally biased region" description="Basic and acidic residues" evidence="1">
    <location>
        <begin position="77"/>
        <end position="91"/>
    </location>
</feature>
<comment type="caution">
    <text evidence="4">The sequence shown here is derived from an EMBL/GenBank/DDBJ whole genome shotgun (WGS) entry which is preliminary data.</text>
</comment>
<gene>
    <name evidence="4" type="ORF">IEO70_14460</name>
</gene>